<dbReference type="RefSeq" id="XP_003064439.1">
    <property type="nucleotide sequence ID" value="XM_003064393.1"/>
</dbReference>
<keyword evidence="3" id="KW-1185">Reference proteome</keyword>
<proteinExistence type="predicted"/>
<feature type="region of interest" description="Disordered" evidence="1">
    <location>
        <begin position="1"/>
        <end position="146"/>
    </location>
</feature>
<dbReference type="KEGG" id="mpp:MICPUCDRAFT_43542"/>
<accession>C1N9F0</accession>
<feature type="compositionally biased region" description="Acidic residues" evidence="1">
    <location>
        <begin position="123"/>
        <end position="134"/>
    </location>
</feature>
<organism evidence="3">
    <name type="scientific">Micromonas pusilla (strain CCMP1545)</name>
    <name type="common">Picoplanktonic green alga</name>
    <dbReference type="NCBI Taxonomy" id="564608"/>
    <lineage>
        <taxon>Eukaryota</taxon>
        <taxon>Viridiplantae</taxon>
        <taxon>Chlorophyta</taxon>
        <taxon>Mamiellophyceae</taxon>
        <taxon>Mamiellales</taxon>
        <taxon>Mamiellaceae</taxon>
        <taxon>Micromonas</taxon>
    </lineage>
</organism>
<feature type="compositionally biased region" description="Basic and acidic residues" evidence="1">
    <location>
        <begin position="86"/>
        <end position="98"/>
    </location>
</feature>
<evidence type="ECO:0000256" key="1">
    <source>
        <dbReference type="SAM" id="MobiDB-lite"/>
    </source>
</evidence>
<dbReference type="OrthoDB" id="498286at2759"/>
<feature type="compositionally biased region" description="Polar residues" evidence="1">
    <location>
        <begin position="25"/>
        <end position="34"/>
    </location>
</feature>
<evidence type="ECO:0000313" key="3">
    <source>
        <dbReference type="Proteomes" id="UP000001876"/>
    </source>
</evidence>
<gene>
    <name evidence="2" type="ORF">MICPUCDRAFT_43542</name>
</gene>
<feature type="compositionally biased region" description="Low complexity" evidence="1">
    <location>
        <begin position="1"/>
        <end position="18"/>
    </location>
</feature>
<evidence type="ECO:0000313" key="2">
    <source>
        <dbReference type="EMBL" id="EEH51344.1"/>
    </source>
</evidence>
<dbReference type="EMBL" id="GG663751">
    <property type="protein sequence ID" value="EEH51344.1"/>
    <property type="molecule type" value="Genomic_DNA"/>
</dbReference>
<dbReference type="eggNOG" id="ENOG502S6YE">
    <property type="taxonomic scope" value="Eukaryota"/>
</dbReference>
<dbReference type="AlphaFoldDB" id="C1N9F0"/>
<feature type="compositionally biased region" description="Low complexity" evidence="1">
    <location>
        <begin position="319"/>
        <end position="331"/>
    </location>
</feature>
<dbReference type="GeneID" id="9689880"/>
<reference evidence="2 3" key="1">
    <citation type="journal article" date="2009" name="Science">
        <title>Green evolution and dynamic adaptations revealed by genomes of the marine picoeukaryotes Micromonas.</title>
        <authorList>
            <person name="Worden A.Z."/>
            <person name="Lee J.H."/>
            <person name="Mock T."/>
            <person name="Rouze P."/>
            <person name="Simmons M.P."/>
            <person name="Aerts A.L."/>
            <person name="Allen A.E."/>
            <person name="Cuvelier M.L."/>
            <person name="Derelle E."/>
            <person name="Everett M.V."/>
            <person name="Foulon E."/>
            <person name="Grimwood J."/>
            <person name="Gundlach H."/>
            <person name="Henrissat B."/>
            <person name="Napoli C."/>
            <person name="McDonald S.M."/>
            <person name="Parker M.S."/>
            <person name="Rombauts S."/>
            <person name="Salamov A."/>
            <person name="Von Dassow P."/>
            <person name="Badger J.H."/>
            <person name="Coutinho P.M."/>
            <person name="Demir E."/>
            <person name="Dubchak I."/>
            <person name="Gentemann C."/>
            <person name="Eikrem W."/>
            <person name="Gready J.E."/>
            <person name="John U."/>
            <person name="Lanier W."/>
            <person name="Lindquist E.A."/>
            <person name="Lucas S."/>
            <person name="Mayer K.F."/>
            <person name="Moreau H."/>
            <person name="Not F."/>
            <person name="Otillar R."/>
            <person name="Panaud O."/>
            <person name="Pangilinan J."/>
            <person name="Paulsen I."/>
            <person name="Piegu B."/>
            <person name="Poliakov A."/>
            <person name="Robbens S."/>
            <person name="Schmutz J."/>
            <person name="Toulza E."/>
            <person name="Wyss T."/>
            <person name="Zelensky A."/>
            <person name="Zhou K."/>
            <person name="Armbrust E.V."/>
            <person name="Bhattacharya D."/>
            <person name="Goodenough U.W."/>
            <person name="Van de Peer Y."/>
            <person name="Grigoriev I.V."/>
        </authorList>
    </citation>
    <scope>NUCLEOTIDE SEQUENCE [LARGE SCALE GENOMIC DNA]</scope>
    <source>
        <strain evidence="2 3">CCMP1545</strain>
    </source>
</reference>
<dbReference type="Proteomes" id="UP000001876">
    <property type="component" value="Unassembled WGS sequence"/>
</dbReference>
<sequence>MRAVESAVAGGDLAAVDAPVDDSVRISTSLSARDTPSMRARTPPQKIEHDSSQPRPSSTRESSLEGETEEDEKTRRASEEDDDHDDRDRDARGRTRDRARARRRGADDVDADASDASDASEASSEEDEDDDDPFDPAADPAPGPPCTLRLEYWMRSEECTERKRAHIAAIDAEGGYWGMEDHIERTVFGVGGGGGDDGGGPSTDVALERNMFPYECPPGISHWTLWSKREMRARDIVAWCKPWLAANVPGCVEWNYDMNDNNSVDVPHYHVFVKEKEEEEAAASEGRDEGEAAGGEENASAGDDARLAAAEEEEEEGEVAAGATTTTTTTTTRKRRFEFGDAAGSPAAAPRDKFAKTT</sequence>
<protein>
    <submittedName>
        <fullName evidence="2">Predicted protein</fullName>
    </submittedName>
</protein>
<name>C1N9F0_MICPC</name>
<dbReference type="STRING" id="564608.C1N9F0"/>
<feature type="region of interest" description="Disordered" evidence="1">
    <location>
        <begin position="277"/>
        <end position="358"/>
    </location>
</feature>